<feature type="transmembrane region" description="Helical" evidence="1">
    <location>
        <begin position="98"/>
        <end position="115"/>
    </location>
</feature>
<feature type="transmembrane region" description="Helical" evidence="1">
    <location>
        <begin position="71"/>
        <end position="91"/>
    </location>
</feature>
<evidence type="ECO:0000313" key="2">
    <source>
        <dbReference type="EMBL" id="VDC29419.1"/>
    </source>
</evidence>
<keyword evidence="1" id="KW-0812">Transmembrane</keyword>
<feature type="transmembrane region" description="Helical" evidence="1">
    <location>
        <begin position="304"/>
        <end position="322"/>
    </location>
</feature>
<feature type="transmembrane region" description="Helical" evidence="1">
    <location>
        <begin position="275"/>
        <end position="298"/>
    </location>
</feature>
<dbReference type="RefSeq" id="WP_124087112.1">
    <property type="nucleotide sequence ID" value="NZ_UXAW01000071.1"/>
</dbReference>
<dbReference type="OrthoDB" id="9770040at2"/>
<dbReference type="Proteomes" id="UP000277498">
    <property type="component" value="Unassembled WGS sequence"/>
</dbReference>
<gene>
    <name evidence="2" type="ORF">XINFAN_02326</name>
</gene>
<keyword evidence="1" id="KW-1133">Transmembrane helix</keyword>
<feature type="transmembrane region" description="Helical" evidence="1">
    <location>
        <begin position="183"/>
        <end position="201"/>
    </location>
</feature>
<keyword evidence="3" id="KW-1185">Reference proteome</keyword>
<name>A0A3P5X5E7_9RHOB</name>
<organism evidence="2 3">
    <name type="scientific">Pseudogemmobacter humi</name>
    <dbReference type="NCBI Taxonomy" id="2483812"/>
    <lineage>
        <taxon>Bacteria</taxon>
        <taxon>Pseudomonadati</taxon>
        <taxon>Pseudomonadota</taxon>
        <taxon>Alphaproteobacteria</taxon>
        <taxon>Rhodobacterales</taxon>
        <taxon>Paracoccaceae</taxon>
        <taxon>Pseudogemmobacter</taxon>
    </lineage>
</organism>
<feature type="transmembrane region" description="Helical" evidence="1">
    <location>
        <begin position="28"/>
        <end position="51"/>
    </location>
</feature>
<evidence type="ECO:0000313" key="3">
    <source>
        <dbReference type="Proteomes" id="UP000277498"/>
    </source>
</evidence>
<accession>A0A3P5X5E7</accession>
<feature type="transmembrane region" description="Helical" evidence="1">
    <location>
        <begin position="151"/>
        <end position="171"/>
    </location>
</feature>
<keyword evidence="1" id="KW-0472">Membrane</keyword>
<dbReference type="InterPro" id="IPR010266">
    <property type="entry name" value="NnrS"/>
</dbReference>
<proteinExistence type="predicted"/>
<feature type="transmembrane region" description="Helical" evidence="1">
    <location>
        <begin position="343"/>
        <end position="366"/>
    </location>
</feature>
<reference evidence="2 3" key="1">
    <citation type="submission" date="2018-11" db="EMBL/GenBank/DDBJ databases">
        <authorList>
            <person name="Criscuolo A."/>
        </authorList>
    </citation>
    <scope>NUCLEOTIDE SEQUENCE [LARGE SCALE GENOMIC DNA]</scope>
    <source>
        <strain evidence="2">ACIP111625</strain>
    </source>
</reference>
<dbReference type="Pfam" id="PF05940">
    <property type="entry name" value="NnrS"/>
    <property type="match status" value="1"/>
</dbReference>
<dbReference type="EMBL" id="UXAW01000071">
    <property type="protein sequence ID" value="VDC29419.1"/>
    <property type="molecule type" value="Genomic_DNA"/>
</dbReference>
<evidence type="ECO:0000256" key="1">
    <source>
        <dbReference type="SAM" id="Phobius"/>
    </source>
</evidence>
<dbReference type="AlphaFoldDB" id="A0A3P5X5E7"/>
<feature type="transmembrane region" description="Helical" evidence="1">
    <location>
        <begin position="372"/>
        <end position="390"/>
    </location>
</feature>
<protein>
    <submittedName>
        <fullName evidence="2">NnrS protein</fullName>
    </submittedName>
</protein>
<sequence length="399" mass="41869">MVQIKRERIPRGLKQDGAALWSYGFRPFFLGGALWAALAMALWILALVYGLPLGGEFGAPLWHAHEMVFGFAPAVLAGFLLTAIPNWTGALPVSGGRLIGLTAVWAVGRVAMAAAALTGPWLAAVLDSAFLPVLLAIAAREIIAGRKWNDLKVLGGVSAIMLGNIGFHLAVLNGGDPAPWLRGGVAGYVVLVLIIGGRIIPSFTRNWLSQRGATLLPVAYNRFDLGVIGVSAAVLALWVLVPGAGLLMPLALLAAVLNALRLARWRGLATRAEMILFILHLCYACVPLGFLAIAAAAFELILPASALHVLTVGVIGGMMLAVMTRATRGHTGRALTASRLTSLSYLCILAAALARPLADVTGGALLMEAAGALWILGFGLFVAEHAGMLLRERRKPRGG</sequence>